<feature type="region of interest" description="Disordered" evidence="1">
    <location>
        <begin position="139"/>
        <end position="161"/>
    </location>
</feature>
<organism evidence="2 3">
    <name type="scientific">Lentithecium fluviatile CBS 122367</name>
    <dbReference type="NCBI Taxonomy" id="1168545"/>
    <lineage>
        <taxon>Eukaryota</taxon>
        <taxon>Fungi</taxon>
        <taxon>Dikarya</taxon>
        <taxon>Ascomycota</taxon>
        <taxon>Pezizomycotina</taxon>
        <taxon>Dothideomycetes</taxon>
        <taxon>Pleosporomycetidae</taxon>
        <taxon>Pleosporales</taxon>
        <taxon>Massarineae</taxon>
        <taxon>Lentitheciaceae</taxon>
        <taxon>Lentithecium</taxon>
    </lineage>
</organism>
<gene>
    <name evidence="2" type="ORF">K458DRAFT_394029</name>
</gene>
<feature type="region of interest" description="Disordered" evidence="1">
    <location>
        <begin position="1"/>
        <end position="31"/>
    </location>
</feature>
<evidence type="ECO:0000313" key="2">
    <source>
        <dbReference type="EMBL" id="KAF2679333.1"/>
    </source>
</evidence>
<evidence type="ECO:0000256" key="1">
    <source>
        <dbReference type="SAM" id="MobiDB-lite"/>
    </source>
</evidence>
<dbReference type="AlphaFoldDB" id="A0A6G1IMW3"/>
<proteinExistence type="predicted"/>
<dbReference type="Proteomes" id="UP000799291">
    <property type="component" value="Unassembled WGS sequence"/>
</dbReference>
<reference evidence="2" key="1">
    <citation type="journal article" date="2020" name="Stud. Mycol.">
        <title>101 Dothideomycetes genomes: a test case for predicting lifestyles and emergence of pathogens.</title>
        <authorList>
            <person name="Haridas S."/>
            <person name="Albert R."/>
            <person name="Binder M."/>
            <person name="Bloem J."/>
            <person name="Labutti K."/>
            <person name="Salamov A."/>
            <person name="Andreopoulos B."/>
            <person name="Baker S."/>
            <person name="Barry K."/>
            <person name="Bills G."/>
            <person name="Bluhm B."/>
            <person name="Cannon C."/>
            <person name="Castanera R."/>
            <person name="Culley D."/>
            <person name="Daum C."/>
            <person name="Ezra D."/>
            <person name="Gonzalez J."/>
            <person name="Henrissat B."/>
            <person name="Kuo A."/>
            <person name="Liang C."/>
            <person name="Lipzen A."/>
            <person name="Lutzoni F."/>
            <person name="Magnuson J."/>
            <person name="Mondo S."/>
            <person name="Nolan M."/>
            <person name="Ohm R."/>
            <person name="Pangilinan J."/>
            <person name="Park H.-J."/>
            <person name="Ramirez L."/>
            <person name="Alfaro M."/>
            <person name="Sun H."/>
            <person name="Tritt A."/>
            <person name="Yoshinaga Y."/>
            <person name="Zwiers L.-H."/>
            <person name="Turgeon B."/>
            <person name="Goodwin S."/>
            <person name="Spatafora J."/>
            <person name="Crous P."/>
            <person name="Grigoriev I."/>
        </authorList>
    </citation>
    <scope>NUCLEOTIDE SEQUENCE</scope>
    <source>
        <strain evidence="2">CBS 122367</strain>
    </source>
</reference>
<sequence length="182" mass="19219">MTLSPDLGYLPEQPPRLERHPTAKQRPPQLSGSADVAIIYGDVQHPWGPRALPLAAAGPLSPCTPDGAICRAPTVSYMGLTPLGTKPLVTVMRTDSQAHVASVNPQKSVVCSPTTIRIVQTLAHSTRLCACTAQTPGPRLPPTLPKFPRRDTPPTAPANPSMTARTIQHLILLAAITGNLGP</sequence>
<evidence type="ECO:0000313" key="3">
    <source>
        <dbReference type="Proteomes" id="UP000799291"/>
    </source>
</evidence>
<keyword evidence="3" id="KW-1185">Reference proteome</keyword>
<accession>A0A6G1IMW3</accession>
<protein>
    <submittedName>
        <fullName evidence="2">Uncharacterized protein</fullName>
    </submittedName>
</protein>
<dbReference type="EMBL" id="MU005604">
    <property type="protein sequence ID" value="KAF2679333.1"/>
    <property type="molecule type" value="Genomic_DNA"/>
</dbReference>
<name>A0A6G1IMW3_9PLEO</name>